<name>A0A814QEK0_ADIRI</name>
<evidence type="ECO:0000313" key="3">
    <source>
        <dbReference type="Proteomes" id="UP000663828"/>
    </source>
</evidence>
<reference evidence="2" key="1">
    <citation type="submission" date="2021-02" db="EMBL/GenBank/DDBJ databases">
        <authorList>
            <person name="Nowell W R."/>
        </authorList>
    </citation>
    <scope>NUCLEOTIDE SEQUENCE</scope>
</reference>
<dbReference type="PROSITE" id="PS50181">
    <property type="entry name" value="FBOX"/>
    <property type="match status" value="1"/>
</dbReference>
<keyword evidence="3" id="KW-1185">Reference proteome</keyword>
<comment type="caution">
    <text evidence="2">The sequence shown here is derived from an EMBL/GenBank/DDBJ whole genome shotgun (WGS) entry which is preliminary data.</text>
</comment>
<protein>
    <recommendedName>
        <fullName evidence="1">F-box domain-containing protein</fullName>
    </recommendedName>
</protein>
<accession>A0A814QEK0</accession>
<gene>
    <name evidence="2" type="ORF">XAT740_LOCUS19254</name>
</gene>
<evidence type="ECO:0000259" key="1">
    <source>
        <dbReference type="PROSITE" id="PS50181"/>
    </source>
</evidence>
<dbReference type="Gene3D" id="3.80.10.10">
    <property type="entry name" value="Ribonuclease Inhibitor"/>
    <property type="match status" value="1"/>
</dbReference>
<evidence type="ECO:0000313" key="2">
    <source>
        <dbReference type="EMBL" id="CAF1118585.1"/>
    </source>
</evidence>
<sequence length="305" mass="36454">MFENLPNEIILQIYSFLELNDMYRSFSLLNARFDSLLYDEFIPIYARITRQLSFPLERFLSRITYLSLVDFLPNDTLSILEQNAWTHLTVLKIASRSELYLGPLCHEMIHQILLLRKLRSCELELAPTIFIRDPHLPVSTSIKHLKLSMITIDMLFYLLKNVPELRSLSIWLNSNGRVFDVNTYDQNYRCENLRKLTLGLHNDIRFVEARFLLLRMPVLHSLKLVGSVWDDEFLNEHHWIVILSGEHSFPLLRKVNIDISVRWVQRLPNVDTILSRFQKRIFRRTNFTVTYDRKFWFYIKCLWNG</sequence>
<organism evidence="2 3">
    <name type="scientific">Adineta ricciae</name>
    <name type="common">Rotifer</name>
    <dbReference type="NCBI Taxonomy" id="249248"/>
    <lineage>
        <taxon>Eukaryota</taxon>
        <taxon>Metazoa</taxon>
        <taxon>Spiralia</taxon>
        <taxon>Gnathifera</taxon>
        <taxon>Rotifera</taxon>
        <taxon>Eurotatoria</taxon>
        <taxon>Bdelloidea</taxon>
        <taxon>Adinetida</taxon>
        <taxon>Adinetidae</taxon>
        <taxon>Adineta</taxon>
    </lineage>
</organism>
<dbReference type="Proteomes" id="UP000663828">
    <property type="component" value="Unassembled WGS sequence"/>
</dbReference>
<feature type="domain" description="F-box" evidence="1">
    <location>
        <begin position="1"/>
        <end position="48"/>
    </location>
</feature>
<proteinExistence type="predicted"/>
<dbReference type="AlphaFoldDB" id="A0A814QEK0"/>
<dbReference type="InterPro" id="IPR032675">
    <property type="entry name" value="LRR_dom_sf"/>
</dbReference>
<dbReference type="EMBL" id="CAJNOR010001308">
    <property type="protein sequence ID" value="CAF1118585.1"/>
    <property type="molecule type" value="Genomic_DNA"/>
</dbReference>
<dbReference type="InterPro" id="IPR001810">
    <property type="entry name" value="F-box_dom"/>
</dbReference>